<reference evidence="7" key="1">
    <citation type="journal article" date="2014" name="Genome Announc.">
        <title>De novo whole-genome sequence and genome annotation of Lichtheimia ramosa.</title>
        <authorList>
            <person name="Linde J."/>
            <person name="Schwartze V."/>
            <person name="Binder U."/>
            <person name="Lass-Florl C."/>
            <person name="Voigt K."/>
            <person name="Horn F."/>
        </authorList>
    </citation>
    <scope>NUCLEOTIDE SEQUENCE</scope>
    <source>
        <strain evidence="7">JMRC FSU:6197</strain>
    </source>
</reference>
<dbReference type="GO" id="GO:0061188">
    <property type="term" value="P:negative regulation of rDNA heterochromatin formation"/>
    <property type="evidence" value="ECO:0007669"/>
    <property type="project" value="TreeGrafter"/>
</dbReference>
<feature type="compositionally biased region" description="Basic and acidic residues" evidence="5">
    <location>
        <begin position="490"/>
        <end position="506"/>
    </location>
</feature>
<dbReference type="EMBL" id="LK023319">
    <property type="protein sequence ID" value="CDS06408.1"/>
    <property type="molecule type" value="Genomic_DNA"/>
</dbReference>
<feature type="compositionally biased region" description="Low complexity" evidence="5">
    <location>
        <begin position="412"/>
        <end position="421"/>
    </location>
</feature>
<dbReference type="SMART" id="SM00249">
    <property type="entry name" value="PHD"/>
    <property type="match status" value="1"/>
</dbReference>
<proteinExistence type="predicted"/>
<feature type="compositionally biased region" description="Low complexity" evidence="5">
    <location>
        <begin position="255"/>
        <end position="268"/>
    </location>
</feature>
<dbReference type="GO" id="GO:0008270">
    <property type="term" value="F:zinc ion binding"/>
    <property type="evidence" value="ECO:0007669"/>
    <property type="project" value="UniProtKB-KW"/>
</dbReference>
<evidence type="ECO:0000256" key="5">
    <source>
        <dbReference type="SAM" id="MobiDB-lite"/>
    </source>
</evidence>
<dbReference type="Pfam" id="PF20826">
    <property type="entry name" value="PHD_5"/>
    <property type="match status" value="1"/>
</dbReference>
<accession>A0A077WH99</accession>
<evidence type="ECO:0000256" key="1">
    <source>
        <dbReference type="ARBA" id="ARBA00022723"/>
    </source>
</evidence>
<feature type="compositionally biased region" description="Low complexity" evidence="5">
    <location>
        <begin position="369"/>
        <end position="379"/>
    </location>
</feature>
<feature type="compositionally biased region" description="Low complexity" evidence="5">
    <location>
        <begin position="293"/>
        <end position="303"/>
    </location>
</feature>
<dbReference type="Gene3D" id="3.30.40.10">
    <property type="entry name" value="Zinc/RING finger domain, C3HC4 (zinc finger)"/>
    <property type="match status" value="1"/>
</dbReference>
<name>A0A077WH99_9FUNG</name>
<dbReference type="InterPro" id="IPR019787">
    <property type="entry name" value="Znf_PHD-finger"/>
</dbReference>
<dbReference type="PROSITE" id="PS01359">
    <property type="entry name" value="ZF_PHD_1"/>
    <property type="match status" value="1"/>
</dbReference>
<feature type="domain" description="PHD-type" evidence="6">
    <location>
        <begin position="41"/>
        <end position="89"/>
    </location>
</feature>
<sequence length="522" mass="57726">MTAQRRGRNGYGSRKRQRQVIPQPQPSQSTSEEESTDGGSVTRCVCGESHNMGLMVQCDQCEVWQHCECVGLEEQDIPDQYYCEECKPENHSVIRLSHGRIRRSYSSIGKHATSATVEKKAPKKRMTFNSREASMSLEDVLAARNAMEFTRSLLDPIPDSPPPQQQQQHSDEHDIVEEKAMSQSPMTDTKDHDTTLESNAPVDDAIEMDKVISKSKRLNSGRSSKNEENSRQSSESSSVASGRVTKANEKRPRANNGRRTNSSSSRRGQNGGASVGNKPRSRTSTPQPVDNASSSSTSDARSSIFDKLSPAARESSPPARVRYPSARMTISEMNRRTKQILEYISSIQVEMANKETMSPSCHCPQITTASSSASLSSSSNNPIGAGTDQNNNNNSNNKPASIIIPEKKVHDSPSSSMSSASTIPLEESAMEEEARIHHEEKSVAEEAIEKMNASKEQSSLEIMDMLTRELIKFQRRFGSTAVSTQLGRGRQRDDDEREGRMTRSREASTSSNFFSEKRTAHA</sequence>
<dbReference type="GO" id="GO:0061186">
    <property type="term" value="P:negative regulation of silent mating-type cassette heterochromatin formation"/>
    <property type="evidence" value="ECO:0007669"/>
    <property type="project" value="TreeGrafter"/>
</dbReference>
<evidence type="ECO:0000256" key="2">
    <source>
        <dbReference type="ARBA" id="ARBA00022771"/>
    </source>
</evidence>
<keyword evidence="3" id="KW-0862">Zinc</keyword>
<dbReference type="PANTHER" id="PTHR47793:SF1">
    <property type="entry name" value="HISTONE DEACETYLASE COMPLEX SUBUNIT CTI6"/>
    <property type="match status" value="1"/>
</dbReference>
<feature type="compositionally biased region" description="Basic residues" evidence="5">
    <location>
        <begin position="1"/>
        <end position="18"/>
    </location>
</feature>
<evidence type="ECO:0000259" key="6">
    <source>
        <dbReference type="PROSITE" id="PS50016"/>
    </source>
</evidence>
<dbReference type="InterPro" id="IPR013083">
    <property type="entry name" value="Znf_RING/FYVE/PHD"/>
</dbReference>
<dbReference type="PROSITE" id="PS50016">
    <property type="entry name" value="ZF_PHD_2"/>
    <property type="match status" value="1"/>
</dbReference>
<dbReference type="GO" id="GO:0033698">
    <property type="term" value="C:Rpd3L complex"/>
    <property type="evidence" value="ECO:0007669"/>
    <property type="project" value="TreeGrafter"/>
</dbReference>
<keyword evidence="1" id="KW-0479">Metal-binding</keyword>
<evidence type="ECO:0000256" key="3">
    <source>
        <dbReference type="ARBA" id="ARBA00022833"/>
    </source>
</evidence>
<dbReference type="PANTHER" id="PTHR47793">
    <property type="entry name" value="HISTONE DEACETYLASE COMPLEX SUBUNIT CTI6"/>
    <property type="match status" value="1"/>
</dbReference>
<dbReference type="InterPro" id="IPR019786">
    <property type="entry name" value="Zinc_finger_PHD-type_CS"/>
</dbReference>
<evidence type="ECO:0000256" key="4">
    <source>
        <dbReference type="PROSITE-ProRule" id="PRU00146"/>
    </source>
</evidence>
<dbReference type="AlphaFoldDB" id="A0A077WH99"/>
<feature type="compositionally biased region" description="Polar residues" evidence="5">
    <location>
        <begin position="282"/>
        <end position="292"/>
    </location>
</feature>
<dbReference type="OrthoDB" id="79252at2759"/>
<keyword evidence="2 4" id="KW-0863">Zinc-finger</keyword>
<feature type="region of interest" description="Disordered" evidence="5">
    <location>
        <begin position="358"/>
        <end position="437"/>
    </location>
</feature>
<dbReference type="InterPro" id="IPR011011">
    <property type="entry name" value="Znf_FYVE_PHD"/>
</dbReference>
<organism evidence="7">
    <name type="scientific">Lichtheimia ramosa</name>
    <dbReference type="NCBI Taxonomy" id="688394"/>
    <lineage>
        <taxon>Eukaryota</taxon>
        <taxon>Fungi</taxon>
        <taxon>Fungi incertae sedis</taxon>
        <taxon>Mucoromycota</taxon>
        <taxon>Mucoromycotina</taxon>
        <taxon>Mucoromycetes</taxon>
        <taxon>Mucorales</taxon>
        <taxon>Lichtheimiaceae</taxon>
        <taxon>Lichtheimia</taxon>
    </lineage>
</organism>
<feature type="compositionally biased region" description="Basic and acidic residues" evidence="5">
    <location>
        <begin position="169"/>
        <end position="180"/>
    </location>
</feature>
<evidence type="ECO:0000313" key="7">
    <source>
        <dbReference type="EMBL" id="CDS06408.1"/>
    </source>
</evidence>
<feature type="region of interest" description="Disordered" evidence="5">
    <location>
        <begin position="153"/>
        <end position="330"/>
    </location>
</feature>
<feature type="region of interest" description="Disordered" evidence="5">
    <location>
        <begin position="1"/>
        <end position="40"/>
    </location>
</feature>
<dbReference type="CDD" id="cd15550">
    <property type="entry name" value="PHD_MLL5"/>
    <property type="match status" value="1"/>
</dbReference>
<gene>
    <name evidence="7" type="ORF">LRAMOSA08936</name>
</gene>
<dbReference type="GO" id="GO:0070210">
    <property type="term" value="C:Rpd3L-Expanded complex"/>
    <property type="evidence" value="ECO:0007669"/>
    <property type="project" value="TreeGrafter"/>
</dbReference>
<protein>
    <recommendedName>
        <fullName evidence="6">PHD-type domain-containing protein</fullName>
    </recommendedName>
</protein>
<feature type="region of interest" description="Disordered" evidence="5">
    <location>
        <begin position="479"/>
        <end position="522"/>
    </location>
</feature>
<dbReference type="InterPro" id="IPR053051">
    <property type="entry name" value="HDAC_complex_subunit"/>
</dbReference>
<dbReference type="InterPro" id="IPR001965">
    <property type="entry name" value="Znf_PHD"/>
</dbReference>
<dbReference type="SUPFAM" id="SSF57903">
    <property type="entry name" value="FYVE/PHD zinc finger"/>
    <property type="match status" value="1"/>
</dbReference>